<evidence type="ECO:0000313" key="9">
    <source>
        <dbReference type="Proteomes" id="UP001225596"/>
    </source>
</evidence>
<gene>
    <name evidence="8" type="ORF">Q8A64_16470</name>
</gene>
<dbReference type="InterPro" id="IPR025751">
    <property type="entry name" value="RsbRD_N_dom"/>
</dbReference>
<organism evidence="8 9">
    <name type="scientific">Keguizhuia sedimenti</name>
    <dbReference type="NCBI Taxonomy" id="3064264"/>
    <lineage>
        <taxon>Bacteria</taxon>
        <taxon>Pseudomonadati</taxon>
        <taxon>Pseudomonadota</taxon>
        <taxon>Betaproteobacteria</taxon>
        <taxon>Burkholderiales</taxon>
        <taxon>Oxalobacteraceae</taxon>
        <taxon>Keguizhuia</taxon>
    </lineage>
</organism>
<dbReference type="Pfam" id="PF00072">
    <property type="entry name" value="Response_reg"/>
    <property type="match status" value="1"/>
</dbReference>
<dbReference type="SUPFAM" id="SSF55874">
    <property type="entry name" value="ATPase domain of HSP90 chaperone/DNA topoisomerase II/histidine kinase"/>
    <property type="match status" value="1"/>
</dbReference>
<dbReference type="EMBL" id="JAUYVH010000015">
    <property type="protein sequence ID" value="MDQ9172011.1"/>
    <property type="molecule type" value="Genomic_DNA"/>
</dbReference>
<dbReference type="Gene3D" id="3.40.50.2300">
    <property type="match status" value="1"/>
</dbReference>
<dbReference type="PROSITE" id="PS50110">
    <property type="entry name" value="RESPONSE_REGULATORY"/>
    <property type="match status" value="1"/>
</dbReference>
<comment type="caution">
    <text evidence="8">The sequence shown here is derived from an EMBL/GenBank/DDBJ whole genome shotgun (WGS) entry which is preliminary data.</text>
</comment>
<dbReference type="SUPFAM" id="SSF52172">
    <property type="entry name" value="CheY-like"/>
    <property type="match status" value="1"/>
</dbReference>
<keyword evidence="9" id="KW-1185">Reference proteome</keyword>
<evidence type="ECO:0000256" key="1">
    <source>
        <dbReference type="ARBA" id="ARBA00000085"/>
    </source>
</evidence>
<feature type="domain" description="Histidine kinase" evidence="6">
    <location>
        <begin position="133"/>
        <end position="351"/>
    </location>
</feature>
<proteinExistence type="predicted"/>
<dbReference type="RefSeq" id="WP_338438005.1">
    <property type="nucleotide sequence ID" value="NZ_JAUYVH010000015.1"/>
</dbReference>
<feature type="region of interest" description="Disordered" evidence="5">
    <location>
        <begin position="26"/>
        <end position="46"/>
    </location>
</feature>
<dbReference type="GO" id="GO:0005524">
    <property type="term" value="F:ATP binding"/>
    <property type="evidence" value="ECO:0007669"/>
    <property type="project" value="UniProtKB-KW"/>
</dbReference>
<comment type="catalytic activity">
    <reaction evidence="1">
        <text>ATP + protein L-histidine = ADP + protein N-phospho-L-histidine.</text>
        <dbReference type="EC" id="2.7.13.3"/>
    </reaction>
</comment>
<evidence type="ECO:0000313" key="8">
    <source>
        <dbReference type="EMBL" id="MDQ9172011.1"/>
    </source>
</evidence>
<dbReference type="InterPro" id="IPR011006">
    <property type="entry name" value="CheY-like_superfamily"/>
</dbReference>
<dbReference type="InterPro" id="IPR003661">
    <property type="entry name" value="HisK_dim/P_dom"/>
</dbReference>
<keyword evidence="3 4" id="KW-0597">Phosphoprotein</keyword>
<dbReference type="SMART" id="SM00448">
    <property type="entry name" value="REC"/>
    <property type="match status" value="1"/>
</dbReference>
<protein>
    <recommendedName>
        <fullName evidence="2">histidine kinase</fullName>
        <ecNumber evidence="2">2.7.13.3</ecNumber>
    </recommendedName>
</protein>
<dbReference type="InterPro" id="IPR003594">
    <property type="entry name" value="HATPase_dom"/>
</dbReference>
<dbReference type="InterPro" id="IPR004358">
    <property type="entry name" value="Sig_transdc_His_kin-like_C"/>
</dbReference>
<dbReference type="CDD" id="cd17580">
    <property type="entry name" value="REC_2_DhkD-like"/>
    <property type="match status" value="1"/>
</dbReference>
<dbReference type="SUPFAM" id="SSF47384">
    <property type="entry name" value="Homodimeric domain of signal transducing histidine kinase"/>
    <property type="match status" value="1"/>
</dbReference>
<keyword evidence="8" id="KW-0067">ATP-binding</keyword>
<evidence type="ECO:0000256" key="2">
    <source>
        <dbReference type="ARBA" id="ARBA00012438"/>
    </source>
</evidence>
<dbReference type="PROSITE" id="PS50109">
    <property type="entry name" value="HIS_KIN"/>
    <property type="match status" value="1"/>
</dbReference>
<evidence type="ECO:0000259" key="6">
    <source>
        <dbReference type="PROSITE" id="PS50109"/>
    </source>
</evidence>
<evidence type="ECO:0000259" key="7">
    <source>
        <dbReference type="PROSITE" id="PS50110"/>
    </source>
</evidence>
<evidence type="ECO:0000256" key="5">
    <source>
        <dbReference type="SAM" id="MobiDB-lite"/>
    </source>
</evidence>
<dbReference type="InterPro" id="IPR036890">
    <property type="entry name" value="HATPase_C_sf"/>
</dbReference>
<name>A0ABU1BVI1_9BURK</name>
<dbReference type="InterPro" id="IPR005467">
    <property type="entry name" value="His_kinase_dom"/>
</dbReference>
<dbReference type="Gene3D" id="3.30.565.10">
    <property type="entry name" value="Histidine kinase-like ATPase, C-terminal domain"/>
    <property type="match status" value="1"/>
</dbReference>
<dbReference type="InterPro" id="IPR001789">
    <property type="entry name" value="Sig_transdc_resp-reg_receiver"/>
</dbReference>
<dbReference type="Proteomes" id="UP001225596">
    <property type="component" value="Unassembled WGS sequence"/>
</dbReference>
<dbReference type="SMART" id="SM00387">
    <property type="entry name" value="HATPase_c"/>
    <property type="match status" value="1"/>
</dbReference>
<feature type="modified residue" description="4-aspartylphosphate" evidence="4">
    <location>
        <position position="423"/>
    </location>
</feature>
<evidence type="ECO:0000256" key="4">
    <source>
        <dbReference type="PROSITE-ProRule" id="PRU00169"/>
    </source>
</evidence>
<feature type="domain" description="Response regulatory" evidence="7">
    <location>
        <begin position="374"/>
        <end position="490"/>
    </location>
</feature>
<dbReference type="PANTHER" id="PTHR43547">
    <property type="entry name" value="TWO-COMPONENT HISTIDINE KINASE"/>
    <property type="match status" value="1"/>
</dbReference>
<sequence>MSNKELRNHAAAMLKTIAEDLCTAQSPAQQMAKSRGEGPQTTENGAGEVHGLARLESRFTIEQLVSEYRALRASVLRLWAESNKSARSTDIEDITRFNEAIDQLLAASVTSFAEAVRQAEEAEKQHRDQFLAMLAHELRNPLSPISAAAGLLKIAKGDAAITDKASDIIARQVAHMATLVDDLLDVSRVTRGLTELRLEPLDIRLIIDGAVEQVIPLVQARHHQLTVTDLPQPAIVQGDKKRLVQVITNLLENAAKYTPEHGYLQLKMELCNDQVAIMVEDNGIGMAPEFVPHVFELFAQAERTSDRASGGLGLGLALVKSLTELHGGKVTCSSAGLGKGSRFTVCLPRQYGSEDRVERRRMPRSQISPGKSLKIMVVDDNVDAAQSLGLLLKAAGHEVITEHEAKVALEVARAKLPDVCLLDIGLPEIDGNELARRLRARPETAGILLVALTGYGQRHDREEAIAAGFDEHMTKPVDTAKLQAVLARFGSP</sequence>
<dbReference type="Pfam" id="PF00512">
    <property type="entry name" value="HisKA"/>
    <property type="match status" value="1"/>
</dbReference>
<dbReference type="Pfam" id="PF02518">
    <property type="entry name" value="HATPase_c"/>
    <property type="match status" value="1"/>
</dbReference>
<dbReference type="PANTHER" id="PTHR43547:SF2">
    <property type="entry name" value="HYBRID SIGNAL TRANSDUCTION HISTIDINE KINASE C"/>
    <property type="match status" value="1"/>
</dbReference>
<evidence type="ECO:0000256" key="3">
    <source>
        <dbReference type="ARBA" id="ARBA00022553"/>
    </source>
</evidence>
<dbReference type="Pfam" id="PF14361">
    <property type="entry name" value="RsbRD_N"/>
    <property type="match status" value="1"/>
</dbReference>
<reference evidence="8 9" key="1">
    <citation type="submission" date="2023-08" db="EMBL/GenBank/DDBJ databases">
        <title>Oxalobacteraceae gen .nov., isolated from river sludge outside the plant.</title>
        <authorList>
            <person name="Zhao S.Y."/>
        </authorList>
    </citation>
    <scope>NUCLEOTIDE SEQUENCE [LARGE SCALE GENOMIC DNA]</scope>
    <source>
        <strain evidence="8 9">R-40</strain>
    </source>
</reference>
<dbReference type="PRINTS" id="PR00344">
    <property type="entry name" value="BCTRLSENSOR"/>
</dbReference>
<dbReference type="Gene3D" id="1.10.287.130">
    <property type="match status" value="1"/>
</dbReference>
<dbReference type="CDD" id="cd00082">
    <property type="entry name" value="HisKA"/>
    <property type="match status" value="1"/>
</dbReference>
<dbReference type="InterPro" id="IPR036097">
    <property type="entry name" value="HisK_dim/P_sf"/>
</dbReference>
<keyword evidence="8" id="KW-0547">Nucleotide-binding</keyword>
<accession>A0ABU1BVI1</accession>
<dbReference type="EC" id="2.7.13.3" evidence="2"/>
<dbReference type="SMART" id="SM00388">
    <property type="entry name" value="HisKA"/>
    <property type="match status" value="1"/>
</dbReference>
<dbReference type="CDD" id="cd00075">
    <property type="entry name" value="HATPase"/>
    <property type="match status" value="1"/>
</dbReference>